<reference evidence="9 10" key="1">
    <citation type="submission" date="2020-12" db="EMBL/GenBank/DDBJ databases">
        <title>Revised draft genomes of Rhodomicrobium vannielii ATCC 17100 and Rhodomicrobium udaipurense JA643.</title>
        <authorList>
            <person name="Conners E.M."/>
            <person name="Davenport E.J."/>
            <person name="Bose A."/>
        </authorList>
    </citation>
    <scope>NUCLEOTIDE SEQUENCE [LARGE SCALE GENOMIC DNA]</scope>
    <source>
        <strain evidence="9 10">JA643</strain>
    </source>
</reference>
<name>A0A8I1GEV1_9HYPH</name>
<organism evidence="9 10">
    <name type="scientific">Rhodomicrobium udaipurense</name>
    <dbReference type="NCBI Taxonomy" id="1202716"/>
    <lineage>
        <taxon>Bacteria</taxon>
        <taxon>Pseudomonadati</taxon>
        <taxon>Pseudomonadota</taxon>
        <taxon>Alphaproteobacteria</taxon>
        <taxon>Hyphomicrobiales</taxon>
        <taxon>Hyphomicrobiaceae</taxon>
        <taxon>Rhodomicrobium</taxon>
    </lineage>
</organism>
<proteinExistence type="inferred from homology"/>
<gene>
    <name evidence="7 9" type="primary">mltG</name>
    <name evidence="9" type="ORF">JDN41_08050</name>
</gene>
<dbReference type="GO" id="GO:0005886">
    <property type="term" value="C:plasma membrane"/>
    <property type="evidence" value="ECO:0007669"/>
    <property type="project" value="UniProtKB-SubCell"/>
</dbReference>
<evidence type="ECO:0000256" key="7">
    <source>
        <dbReference type="HAMAP-Rule" id="MF_02065"/>
    </source>
</evidence>
<dbReference type="Pfam" id="PF02618">
    <property type="entry name" value="YceG"/>
    <property type="match status" value="1"/>
</dbReference>
<dbReference type="AlphaFoldDB" id="A0A8I1GEV1"/>
<keyword evidence="6 7" id="KW-0961">Cell wall biogenesis/degradation</keyword>
<dbReference type="GO" id="GO:0008932">
    <property type="term" value="F:lytic endotransglycosylase activity"/>
    <property type="evidence" value="ECO:0007669"/>
    <property type="project" value="UniProtKB-UniRule"/>
</dbReference>
<dbReference type="GO" id="GO:0071555">
    <property type="term" value="P:cell wall organization"/>
    <property type="evidence" value="ECO:0007669"/>
    <property type="project" value="UniProtKB-KW"/>
</dbReference>
<dbReference type="InterPro" id="IPR003770">
    <property type="entry name" value="MLTG-like"/>
</dbReference>
<dbReference type="PANTHER" id="PTHR30518:SF2">
    <property type="entry name" value="ENDOLYTIC MUREIN TRANSGLYCOSYLASE"/>
    <property type="match status" value="1"/>
</dbReference>
<dbReference type="Proteomes" id="UP000623250">
    <property type="component" value="Unassembled WGS sequence"/>
</dbReference>
<feature type="region of interest" description="Disordered" evidence="8">
    <location>
        <begin position="1"/>
        <end position="52"/>
    </location>
</feature>
<keyword evidence="3 7" id="KW-1133">Transmembrane helix</keyword>
<feature type="transmembrane region" description="Helical" evidence="7">
    <location>
        <begin position="60"/>
        <end position="82"/>
    </location>
</feature>
<keyword evidence="4 7" id="KW-0472">Membrane</keyword>
<keyword evidence="7" id="KW-0997">Cell inner membrane</keyword>
<evidence type="ECO:0000256" key="5">
    <source>
        <dbReference type="ARBA" id="ARBA00023239"/>
    </source>
</evidence>
<protein>
    <recommendedName>
        <fullName evidence="7">Endolytic murein transglycosylase</fullName>
        <ecNumber evidence="7">4.2.2.29</ecNumber>
    </recommendedName>
    <alternativeName>
        <fullName evidence="7">Peptidoglycan lytic transglycosylase</fullName>
    </alternativeName>
    <alternativeName>
        <fullName evidence="7">Peptidoglycan polymerization terminase</fullName>
    </alternativeName>
</protein>
<comment type="similarity">
    <text evidence="7">Belongs to the transglycosylase MltG family.</text>
</comment>
<feature type="compositionally biased region" description="Polar residues" evidence="8">
    <location>
        <begin position="1"/>
        <end position="15"/>
    </location>
</feature>
<evidence type="ECO:0000256" key="6">
    <source>
        <dbReference type="ARBA" id="ARBA00023316"/>
    </source>
</evidence>
<evidence type="ECO:0000313" key="9">
    <source>
        <dbReference type="EMBL" id="MBJ7543509.1"/>
    </source>
</evidence>
<accession>A0A8I1GEV1</accession>
<dbReference type="Gene3D" id="3.30.160.60">
    <property type="entry name" value="Classic Zinc Finger"/>
    <property type="match status" value="1"/>
</dbReference>
<dbReference type="EC" id="4.2.2.29" evidence="7"/>
<dbReference type="CDD" id="cd08010">
    <property type="entry name" value="MltG_like"/>
    <property type="match status" value="1"/>
</dbReference>
<keyword evidence="2 7" id="KW-0812">Transmembrane</keyword>
<comment type="catalytic activity">
    <reaction evidence="7">
        <text>a peptidoglycan chain = a peptidoglycan chain with N-acetyl-1,6-anhydromuramyl-[peptide] at the reducing end + a peptidoglycan chain with N-acetylglucosamine at the non-reducing end.</text>
        <dbReference type="EC" id="4.2.2.29"/>
    </reaction>
</comment>
<comment type="function">
    <text evidence="7">Functions as a peptidoglycan terminase that cleaves nascent peptidoglycan strands endolytically to terminate their elongation.</text>
</comment>
<comment type="caution">
    <text evidence="9">The sequence shown here is derived from an EMBL/GenBank/DDBJ whole genome shotgun (WGS) entry which is preliminary data.</text>
</comment>
<evidence type="ECO:0000256" key="3">
    <source>
        <dbReference type="ARBA" id="ARBA00022989"/>
    </source>
</evidence>
<evidence type="ECO:0000256" key="4">
    <source>
        <dbReference type="ARBA" id="ARBA00023136"/>
    </source>
</evidence>
<dbReference type="EMBL" id="JAEMUK010000014">
    <property type="protein sequence ID" value="MBJ7543509.1"/>
    <property type="molecule type" value="Genomic_DNA"/>
</dbReference>
<feature type="compositionally biased region" description="Basic and acidic residues" evidence="8">
    <location>
        <begin position="38"/>
        <end position="50"/>
    </location>
</feature>
<feature type="site" description="Important for catalytic activity" evidence="7">
    <location>
        <position position="259"/>
    </location>
</feature>
<dbReference type="Gene3D" id="3.30.1490.480">
    <property type="entry name" value="Endolytic murein transglycosylase"/>
    <property type="match status" value="1"/>
</dbReference>
<dbReference type="HAMAP" id="MF_02065">
    <property type="entry name" value="MltG"/>
    <property type="match status" value="1"/>
</dbReference>
<keyword evidence="5 7" id="KW-0456">Lyase</keyword>
<evidence type="ECO:0000313" key="10">
    <source>
        <dbReference type="Proteomes" id="UP000623250"/>
    </source>
</evidence>
<evidence type="ECO:0000256" key="2">
    <source>
        <dbReference type="ARBA" id="ARBA00022692"/>
    </source>
</evidence>
<keyword evidence="10" id="KW-1185">Reference proteome</keyword>
<keyword evidence="1 7" id="KW-1003">Cell membrane</keyword>
<dbReference type="RefSeq" id="WP_037235316.1">
    <property type="nucleotide sequence ID" value="NZ_JAEMUK010000014.1"/>
</dbReference>
<evidence type="ECO:0000256" key="8">
    <source>
        <dbReference type="SAM" id="MobiDB-lite"/>
    </source>
</evidence>
<evidence type="ECO:0000256" key="1">
    <source>
        <dbReference type="ARBA" id="ARBA00022475"/>
    </source>
</evidence>
<sequence length="414" mass="46162">MPSDYYNANGNSRYSKNAAYRGQRDYSVLPRSPSEALEPERAPEPPEGSRGRRQNPIVVFLNRLLTFFLVLLIAVGTTSYVVRLQFDKPGPLAYPTVFVVPRGEGVSAIARRLEQEGIINDRWTFFIAARYFKVHDKIKAGEYNIKAEASLRDVLDTLVEGKSILYSVSVPEGLTSWQVIERLKANPDLVGDILEIPPEGSLLPDTYRFARGTSRDELIRRMQGEQKKFIEGLWATRSRDLALTTPEQVINLAAIVEKEASRADERPRVAAVYLNRLKKRMRLEADPTIIYGASGGKGTLGRPILKSEVEDETNPYNTYRNAGLPPTPIANPGRAAIEAVLKPAKSGDLFFVADGTGAHVFAETYSDHQKNVARWRAIERSQREEKAADPAADAVALDKLQAVDIPLPQRNPHR</sequence>
<dbReference type="GO" id="GO:0009252">
    <property type="term" value="P:peptidoglycan biosynthetic process"/>
    <property type="evidence" value="ECO:0007669"/>
    <property type="project" value="UniProtKB-UniRule"/>
</dbReference>
<comment type="subcellular location">
    <subcellularLocation>
        <location evidence="7">Cell inner membrane</location>
        <topology evidence="7">Single-pass membrane protein</topology>
    </subcellularLocation>
</comment>
<dbReference type="NCBIfam" id="TIGR00247">
    <property type="entry name" value="endolytic transglycosylase MltG"/>
    <property type="match status" value="1"/>
</dbReference>
<dbReference type="PANTHER" id="PTHR30518">
    <property type="entry name" value="ENDOLYTIC MUREIN TRANSGLYCOSYLASE"/>
    <property type="match status" value="1"/>
</dbReference>